<dbReference type="PANTHER" id="PTHR30562">
    <property type="entry name" value="UVRC/OXIDOREDUCTASE"/>
    <property type="match status" value="1"/>
</dbReference>
<dbReference type="Pfam" id="PF14520">
    <property type="entry name" value="HHH_5"/>
    <property type="match status" value="1"/>
</dbReference>
<dbReference type="PANTHER" id="PTHR30562:SF1">
    <property type="entry name" value="UVRABC SYSTEM PROTEIN C"/>
    <property type="match status" value="1"/>
</dbReference>
<dbReference type="Gene3D" id="1.10.150.20">
    <property type="entry name" value="5' to 3' exonuclease, C-terminal subdomain"/>
    <property type="match status" value="1"/>
</dbReference>
<protein>
    <recommendedName>
        <fullName evidence="1">UvrC family homology region profile domain-containing protein</fullName>
    </recommendedName>
</protein>
<proteinExistence type="predicted"/>
<comment type="caution">
    <text evidence="2">The sequence shown here is derived from an EMBL/GenBank/DDBJ whole genome shotgun (WGS) entry which is preliminary data.</text>
</comment>
<dbReference type="Proteomes" id="UP000233654">
    <property type="component" value="Unassembled WGS sequence"/>
</dbReference>
<accession>A0A2N3G5N0</accession>
<dbReference type="InterPro" id="IPR010994">
    <property type="entry name" value="RuvA_2-like"/>
</dbReference>
<organism evidence="2 3">
    <name type="scientific">Candidatus Anoxymicrobium japonicum</name>
    <dbReference type="NCBI Taxonomy" id="2013648"/>
    <lineage>
        <taxon>Bacteria</taxon>
        <taxon>Bacillati</taxon>
        <taxon>Actinomycetota</taxon>
        <taxon>Candidatus Geothermincolia</taxon>
        <taxon>Candidatus Geothermincolales</taxon>
        <taxon>Candidatus Anoxymicrobiaceae</taxon>
        <taxon>Candidatus Anoxymicrobium</taxon>
    </lineage>
</organism>
<dbReference type="AlphaFoldDB" id="A0A2N3G5N0"/>
<dbReference type="InterPro" id="IPR050066">
    <property type="entry name" value="UvrABC_protein_C"/>
</dbReference>
<evidence type="ECO:0000259" key="1">
    <source>
        <dbReference type="PROSITE" id="PS50165"/>
    </source>
</evidence>
<name>A0A2N3G5N0_9ACTN</name>
<dbReference type="InterPro" id="IPR038476">
    <property type="entry name" value="UvrC_RNase_H_dom_sf"/>
</dbReference>
<feature type="domain" description="UvrC family homology region profile" evidence="1">
    <location>
        <begin position="19"/>
        <end position="91"/>
    </location>
</feature>
<dbReference type="Gene3D" id="3.30.420.340">
    <property type="entry name" value="UvrC, RNAse H endonuclease domain"/>
    <property type="match status" value="1"/>
</dbReference>
<dbReference type="GO" id="GO:0006974">
    <property type="term" value="P:DNA damage response"/>
    <property type="evidence" value="ECO:0007669"/>
    <property type="project" value="TreeGrafter"/>
</dbReference>
<reference evidence="2 3" key="1">
    <citation type="journal article" date="2017" name="ISME J.">
        <title>Potential for microbial H2 and metal transformations associated with novel bacteria and archaea in deep terrestrial subsurface sediments.</title>
        <authorList>
            <person name="Hernsdorf A.W."/>
            <person name="Amano Y."/>
            <person name="Miyakawa K."/>
            <person name="Ise K."/>
            <person name="Suzuki Y."/>
            <person name="Anantharaman K."/>
            <person name="Probst A."/>
            <person name="Burstein D."/>
            <person name="Thomas B.C."/>
            <person name="Banfield J.F."/>
        </authorList>
    </citation>
    <scope>NUCLEOTIDE SEQUENCE [LARGE SCALE GENOMIC DNA]</scope>
    <source>
        <strain evidence="2">HGW-Actinobacteria-3</strain>
    </source>
</reference>
<dbReference type="PROSITE" id="PS50165">
    <property type="entry name" value="UVRC"/>
    <property type="match status" value="1"/>
</dbReference>
<dbReference type="InterPro" id="IPR001162">
    <property type="entry name" value="UvrC_RNase_H_dom"/>
</dbReference>
<dbReference type="Pfam" id="PF08459">
    <property type="entry name" value="UvrC_RNaseH_dom"/>
    <property type="match status" value="1"/>
</dbReference>
<sequence>MLRYLYVRGRRFGGFDGGRKDYRKFAIKFTPGVDDVGMMREVLYRRLDRYQKELLREPEENGPQRASWARKPDLVILDGGKGQLNAGLDIIKLLGIEGVEIIALAKRLEEVYLPGRKLPVILPRDSEALFLLQRIRDEAHRVAVSYNRLLMERATSSSWLDNVSGVGPARKKALIKHFGSPLRVAEATLDELKEVAGVPDKIAQ</sequence>
<dbReference type="GO" id="GO:0009381">
    <property type="term" value="F:excinuclease ABC activity"/>
    <property type="evidence" value="ECO:0007669"/>
    <property type="project" value="InterPro"/>
</dbReference>
<dbReference type="SUPFAM" id="SSF47781">
    <property type="entry name" value="RuvA domain 2-like"/>
    <property type="match status" value="1"/>
</dbReference>
<evidence type="ECO:0000313" key="3">
    <source>
        <dbReference type="Proteomes" id="UP000233654"/>
    </source>
</evidence>
<dbReference type="EMBL" id="PHEX01000037">
    <property type="protein sequence ID" value="PKQ28027.1"/>
    <property type="molecule type" value="Genomic_DNA"/>
</dbReference>
<dbReference type="GO" id="GO:0009380">
    <property type="term" value="C:excinuclease repair complex"/>
    <property type="evidence" value="ECO:0007669"/>
    <property type="project" value="TreeGrafter"/>
</dbReference>
<evidence type="ECO:0000313" key="2">
    <source>
        <dbReference type="EMBL" id="PKQ28027.1"/>
    </source>
</evidence>
<gene>
    <name evidence="2" type="ORF">CVT63_04980</name>
</gene>